<organism evidence="1">
    <name type="scientific">marine sediment metagenome</name>
    <dbReference type="NCBI Taxonomy" id="412755"/>
    <lineage>
        <taxon>unclassified sequences</taxon>
        <taxon>metagenomes</taxon>
        <taxon>ecological metagenomes</taxon>
    </lineage>
</organism>
<evidence type="ECO:0000313" key="1">
    <source>
        <dbReference type="EMBL" id="GAG56928.1"/>
    </source>
</evidence>
<dbReference type="EMBL" id="BART01008705">
    <property type="protein sequence ID" value="GAG56928.1"/>
    <property type="molecule type" value="Genomic_DNA"/>
</dbReference>
<gene>
    <name evidence="1" type="ORF">S01H4_19506</name>
</gene>
<accession>X0Z962</accession>
<sequence length="212" mass="24902">SVKLHQESMLKKGATKDKLYEHYFNKYNKFSLYQIMNMLLFKDVHDFRKDVIMDVWKEGRERYVKECEYLGCDLTKTVLLMDLSASIFNNNHIQNTVGIALLISEMTTLNKDYLIINKRNPEFLNFGKDDSIFQKVEKILNNCCQSSNIYLDNSLTSSNDLLVLSDKEMNEMSGSTNKCDYRIVYWKYESKESQNNSRSYVLIKKIIEESAL</sequence>
<dbReference type="AlphaFoldDB" id="X0Z962"/>
<comment type="caution">
    <text evidence="1">The sequence shown here is derived from an EMBL/GenBank/DDBJ whole genome shotgun (WGS) entry which is preliminary data.</text>
</comment>
<evidence type="ECO:0008006" key="2">
    <source>
        <dbReference type="Google" id="ProtNLM"/>
    </source>
</evidence>
<proteinExistence type="predicted"/>
<name>X0Z962_9ZZZZ</name>
<feature type="non-terminal residue" evidence="1">
    <location>
        <position position="1"/>
    </location>
</feature>
<protein>
    <recommendedName>
        <fullName evidence="2">DUF58 domain-containing protein</fullName>
    </recommendedName>
</protein>
<reference evidence="1" key="1">
    <citation type="journal article" date="2014" name="Front. Microbiol.">
        <title>High frequency of phylogenetically diverse reductive dehalogenase-homologous genes in deep subseafloor sedimentary metagenomes.</title>
        <authorList>
            <person name="Kawai M."/>
            <person name="Futagami T."/>
            <person name="Toyoda A."/>
            <person name="Takaki Y."/>
            <person name="Nishi S."/>
            <person name="Hori S."/>
            <person name="Arai W."/>
            <person name="Tsubouchi T."/>
            <person name="Morono Y."/>
            <person name="Uchiyama I."/>
            <person name="Ito T."/>
            <person name="Fujiyama A."/>
            <person name="Inagaki F."/>
            <person name="Takami H."/>
        </authorList>
    </citation>
    <scope>NUCLEOTIDE SEQUENCE</scope>
    <source>
        <strain evidence="1">Expedition CK06-06</strain>
    </source>
</reference>